<protein>
    <submittedName>
        <fullName evidence="1">Uncharacterized protein</fullName>
    </submittedName>
</protein>
<organism evidence="1 2">
    <name type="scientific">Lysinimonas soli</name>
    <dbReference type="NCBI Taxonomy" id="1074233"/>
    <lineage>
        <taxon>Bacteria</taxon>
        <taxon>Bacillati</taxon>
        <taxon>Actinomycetota</taxon>
        <taxon>Actinomycetes</taxon>
        <taxon>Micrococcales</taxon>
        <taxon>Microbacteriaceae</taxon>
        <taxon>Lysinimonas</taxon>
    </lineage>
</organism>
<keyword evidence="2" id="KW-1185">Reference proteome</keyword>
<reference evidence="2" key="1">
    <citation type="journal article" date="2019" name="Int. J. Syst. Evol. Microbiol.">
        <title>The Global Catalogue of Microorganisms (GCM) 10K type strain sequencing project: providing services to taxonomists for standard genome sequencing and annotation.</title>
        <authorList>
            <consortium name="The Broad Institute Genomics Platform"/>
            <consortium name="The Broad Institute Genome Sequencing Center for Infectious Disease"/>
            <person name="Wu L."/>
            <person name="Ma J."/>
        </authorList>
    </citation>
    <scope>NUCLEOTIDE SEQUENCE [LARGE SCALE GENOMIC DNA]</scope>
    <source>
        <strain evidence="2">CGMCC 4.6997</strain>
    </source>
</reference>
<evidence type="ECO:0000313" key="2">
    <source>
        <dbReference type="Proteomes" id="UP001596039"/>
    </source>
</evidence>
<sequence length="87" mass="10152">MSLLHPARTGSVVTVWLVNDVPARLVYEGQRYRVTDMPTRLEDEHPEMTHRLNLTGWRFQGTDDAGLSHMFDIRRAGGEWQLIRIYD</sequence>
<name>A0ABW0NS84_9MICO</name>
<evidence type="ECO:0000313" key="1">
    <source>
        <dbReference type="EMBL" id="MFC5502962.1"/>
    </source>
</evidence>
<comment type="caution">
    <text evidence="1">The sequence shown here is derived from an EMBL/GenBank/DDBJ whole genome shotgun (WGS) entry which is preliminary data.</text>
</comment>
<proteinExistence type="predicted"/>
<accession>A0ABW0NS84</accession>
<dbReference type="RefSeq" id="WP_386740680.1">
    <property type="nucleotide sequence ID" value="NZ_JBHSMG010000003.1"/>
</dbReference>
<dbReference type="Proteomes" id="UP001596039">
    <property type="component" value="Unassembled WGS sequence"/>
</dbReference>
<gene>
    <name evidence="1" type="ORF">ACFPJ4_11995</name>
</gene>
<dbReference type="EMBL" id="JBHSMG010000003">
    <property type="protein sequence ID" value="MFC5502962.1"/>
    <property type="molecule type" value="Genomic_DNA"/>
</dbReference>